<reference evidence="2" key="2">
    <citation type="submission" date="2021-02" db="EMBL/GenBank/DDBJ databases">
        <authorList>
            <person name="Kimball J.A."/>
            <person name="Haas M.W."/>
            <person name="Macchietto M."/>
            <person name="Kono T."/>
            <person name="Duquette J."/>
            <person name="Shao M."/>
        </authorList>
    </citation>
    <scope>NUCLEOTIDE SEQUENCE</scope>
    <source>
        <tissue evidence="2">Fresh leaf tissue</tissue>
    </source>
</reference>
<comment type="caution">
    <text evidence="2">The sequence shown here is derived from an EMBL/GenBank/DDBJ whole genome shotgun (WGS) entry which is preliminary data.</text>
</comment>
<dbReference type="AlphaFoldDB" id="A0A8J6BY11"/>
<keyword evidence="3" id="KW-1185">Reference proteome</keyword>
<sequence length="69" mass="7552">MTTTTDQAASTRKSSQAKITGALESTELTGKRPSKLSNDELVRLLRLFIERRGYGFSSTSPCSLRIIAC</sequence>
<dbReference type="Proteomes" id="UP000729402">
    <property type="component" value="Unassembled WGS sequence"/>
</dbReference>
<reference evidence="2" key="1">
    <citation type="journal article" date="2021" name="bioRxiv">
        <title>Whole Genome Assembly and Annotation of Northern Wild Rice, Zizania palustris L., Supports a Whole Genome Duplication in the Zizania Genus.</title>
        <authorList>
            <person name="Haas M."/>
            <person name="Kono T."/>
            <person name="Macchietto M."/>
            <person name="Millas R."/>
            <person name="McGilp L."/>
            <person name="Shao M."/>
            <person name="Duquette J."/>
            <person name="Hirsch C.N."/>
            <person name="Kimball J."/>
        </authorList>
    </citation>
    <scope>NUCLEOTIDE SEQUENCE</scope>
    <source>
        <tissue evidence="2">Fresh leaf tissue</tissue>
    </source>
</reference>
<dbReference type="EMBL" id="JAAALK010000079">
    <property type="protein sequence ID" value="KAG8099867.1"/>
    <property type="molecule type" value="Genomic_DNA"/>
</dbReference>
<feature type="compositionally biased region" description="Polar residues" evidence="1">
    <location>
        <begin position="1"/>
        <end position="18"/>
    </location>
</feature>
<proteinExistence type="predicted"/>
<gene>
    <name evidence="2" type="ORF">GUJ93_ZPchr0013g37612</name>
</gene>
<evidence type="ECO:0000313" key="2">
    <source>
        <dbReference type="EMBL" id="KAG8099867.1"/>
    </source>
</evidence>
<evidence type="ECO:0000313" key="3">
    <source>
        <dbReference type="Proteomes" id="UP000729402"/>
    </source>
</evidence>
<accession>A0A8J6BY11</accession>
<protein>
    <submittedName>
        <fullName evidence="2">Uncharacterized protein</fullName>
    </submittedName>
</protein>
<organism evidence="2 3">
    <name type="scientific">Zizania palustris</name>
    <name type="common">Northern wild rice</name>
    <dbReference type="NCBI Taxonomy" id="103762"/>
    <lineage>
        <taxon>Eukaryota</taxon>
        <taxon>Viridiplantae</taxon>
        <taxon>Streptophyta</taxon>
        <taxon>Embryophyta</taxon>
        <taxon>Tracheophyta</taxon>
        <taxon>Spermatophyta</taxon>
        <taxon>Magnoliopsida</taxon>
        <taxon>Liliopsida</taxon>
        <taxon>Poales</taxon>
        <taxon>Poaceae</taxon>
        <taxon>BOP clade</taxon>
        <taxon>Oryzoideae</taxon>
        <taxon>Oryzeae</taxon>
        <taxon>Zizaniinae</taxon>
        <taxon>Zizania</taxon>
    </lineage>
</organism>
<name>A0A8J6BY11_ZIZPA</name>
<evidence type="ECO:0000256" key="1">
    <source>
        <dbReference type="SAM" id="MobiDB-lite"/>
    </source>
</evidence>
<feature type="region of interest" description="Disordered" evidence="1">
    <location>
        <begin position="1"/>
        <end position="32"/>
    </location>
</feature>